<dbReference type="Pfam" id="PF23197">
    <property type="entry name" value="IG_AIR9"/>
    <property type="match status" value="2"/>
</dbReference>
<gene>
    <name evidence="5" type="ORF">TRFO_15690</name>
</gene>
<organism evidence="5 6">
    <name type="scientific">Tritrichomonas foetus</name>
    <dbReference type="NCBI Taxonomy" id="1144522"/>
    <lineage>
        <taxon>Eukaryota</taxon>
        <taxon>Metamonada</taxon>
        <taxon>Parabasalia</taxon>
        <taxon>Tritrichomonadida</taxon>
        <taxon>Tritrichomonadidae</taxon>
        <taxon>Tritrichomonas</taxon>
    </lineage>
</organism>
<dbReference type="PANTHER" id="PTHR46652:SF3">
    <property type="entry name" value="LEUCINE-RICH REPEAT-CONTAINING PROTEIN 9"/>
    <property type="match status" value="1"/>
</dbReference>
<dbReference type="VEuPathDB" id="TrichDB:TRFO_15690"/>
<feature type="region of interest" description="Disordered" evidence="3">
    <location>
        <begin position="1"/>
        <end position="57"/>
    </location>
</feature>
<name>A0A1J4KT23_9EUKA</name>
<dbReference type="PANTHER" id="PTHR46652">
    <property type="entry name" value="LEUCINE-RICH REPEAT AND IQ DOMAIN-CONTAINING PROTEIN 1-RELATED"/>
    <property type="match status" value="1"/>
</dbReference>
<keyword evidence="1" id="KW-0433">Leucine-rich repeat</keyword>
<protein>
    <recommendedName>
        <fullName evidence="4">AIR9-like A9 domain-containing protein</fullName>
    </recommendedName>
</protein>
<reference evidence="5" key="1">
    <citation type="submission" date="2016-10" db="EMBL/GenBank/DDBJ databases">
        <authorList>
            <person name="Benchimol M."/>
            <person name="Almeida L.G."/>
            <person name="Vasconcelos A.T."/>
            <person name="Perreira-Neves A."/>
            <person name="Rosa I.A."/>
            <person name="Tasca T."/>
            <person name="Bogo M.R."/>
            <person name="de Souza W."/>
        </authorList>
    </citation>
    <scope>NUCLEOTIDE SEQUENCE [LARGE SCALE GENOMIC DNA]</scope>
    <source>
        <strain evidence="5">K</strain>
    </source>
</reference>
<dbReference type="InterPro" id="IPR050836">
    <property type="entry name" value="SDS22/Internalin_LRR"/>
</dbReference>
<evidence type="ECO:0000256" key="2">
    <source>
        <dbReference type="ARBA" id="ARBA00022737"/>
    </source>
</evidence>
<proteinExistence type="predicted"/>
<dbReference type="GeneID" id="94833228"/>
<dbReference type="SUPFAM" id="SSF52058">
    <property type="entry name" value="L domain-like"/>
    <property type="match status" value="1"/>
</dbReference>
<dbReference type="Proteomes" id="UP000179807">
    <property type="component" value="Unassembled WGS sequence"/>
</dbReference>
<keyword evidence="6" id="KW-1185">Reference proteome</keyword>
<feature type="domain" description="AIR9-like A9" evidence="4">
    <location>
        <begin position="1115"/>
        <end position="1192"/>
    </location>
</feature>
<dbReference type="InterPro" id="IPR032675">
    <property type="entry name" value="LRR_dom_sf"/>
</dbReference>
<accession>A0A1J4KT23</accession>
<evidence type="ECO:0000256" key="1">
    <source>
        <dbReference type="ARBA" id="ARBA00022614"/>
    </source>
</evidence>
<evidence type="ECO:0000259" key="4">
    <source>
        <dbReference type="Pfam" id="PF23197"/>
    </source>
</evidence>
<evidence type="ECO:0000313" key="5">
    <source>
        <dbReference type="EMBL" id="OHT14032.1"/>
    </source>
</evidence>
<dbReference type="InterPro" id="IPR025875">
    <property type="entry name" value="Leu-rich_rpt_4"/>
</dbReference>
<dbReference type="EMBL" id="MLAK01000431">
    <property type="protein sequence ID" value="OHT14032.1"/>
    <property type="molecule type" value="Genomic_DNA"/>
</dbReference>
<dbReference type="PROSITE" id="PS51450">
    <property type="entry name" value="LRR"/>
    <property type="match status" value="1"/>
</dbReference>
<feature type="compositionally biased region" description="Polar residues" evidence="3">
    <location>
        <begin position="17"/>
        <end position="40"/>
    </location>
</feature>
<sequence>MMKKKSNSPSKIPVSSPHRTSNQSSPTKSPMQNHSFNNSERNNDSSKKSVSQSPISDTKSFRTHISILDTVEDKVDPNIKEQKLRNRLNEIMNESPASSKDAVSSTLLYLELGPLSMSHFSLNQISQRLLVLKLTNTKLESPNIPYIEPLRTLFLDNCSLTSLVGFPQLPKLRYLSLANNKIKTFKGLPVCPELEEFDIRENAIDFPVEISLEAIASVSLNTYNGQKITEANINDAFSKSPLIGVALRQGLPVFDVSLPNDEVTDFANKFLIHGLLKAIEKEGIKTTNLILNEQAATITLPIKGKNIRWFINTQPNIKKPQEWEPLKDSSESLRKTACRRQILNITQMMYQHLIKCEFSFPDDPKNKKYSMYTLNVVGSDRDLILPFPINPKVTGDPYEGSLVSLVPMPVPCHVSWYLEDQLIDQNVNSIRLKDTYIDHEVTCLLQPYCRYQPNITFTRLLTKTDTVMRLNPIVTNLNFPEDIIEGSEFRLKCLVLPKREGNSEIAIEKAISPSGNWEHVVTLQPFHMVYTPTFDDVGYYLRIKYLPILNDGTRPLNDKPTYFYSRSRVVPGLPEFSSPMIAGEPKSGHSLVAIANYFGGKKGQCSYRWYISSKKFDASVSFRRQRGVEDLNITTATIELTKPFVGHYVGVEMIPVRDDDTVGNKITAVLPYPIEAGERLTPIRSVPNDVVAYTNINVKMSVIWYRTNPEWRDSNGTITGFEKILAGPEYTPTDRDVGCFLRLMTNDGKSDMIIGEVQPSVPFIYNFSLNVESSKVGSTAEVPPEVFSDHYNDNLLRVPKGALKEYGYHRKVEIVWVRITKGGPANDQNGYVERVIDIDTPKYTFTNDDIGSRIKAVVYPLDDCGKRRNPTHSEPTAKIRPFKYDTPIMTGELRVDEALSIDFNAPIYSITWERTKKIRWAPIQTFTFHHFEDGQPIYQLDTNNKNLYSSIDYQVSNDDIDYLIQAEIIVGEIKEITDQDGNKVMTMVAKDMHAPLKTSSKTPSTSGLRERVIPKDLHIYLNENVSDEPITDGQTVTVEVDGADSSGKKAEIVWEALRTDNTWEIRSKGLSYTFTTDDIDYTYRIRCKNTGETIDLGVIDPALPSITPFTISQDAEGSIVISGFKYSGGFEGKSKFVYSFMSDDSSSLLVRNVRKVVKVDNVRKFTPTRDMFNRRIDIGYIPVRRDNVDGKCTWSSGSIVVKPIPLLDAFINYPDNLVVGSSLSCVIKRCTMKASYRYTWRRFIPSPEDEDVFEKENVGDGESYILTQKDNGCYLVCQVVAVAENGFVSPIFVLDSYQIVFPEQKGYILSISVPARTQADVKSTKRSSDSLSRSIKAEGEVDTGDILKPVLEPTPKRGLDIEYQWQIKEDDEEDDVVQWTTVSALDDYIVSILDLGRMIRCVCTINGKVSDEIESLPIGPVKLNPKIEALARAVIRANSLKVRGKAPTGNGQWELSLATKGLTVVSRQGNEQFVKWSSVVCTPLRDEVDQIEITTGPASRIIIVPELIDARMAKNIPEAEVRDFCVYVLNQYKKNCGTSPKK</sequence>
<dbReference type="Pfam" id="PF12799">
    <property type="entry name" value="LRR_4"/>
    <property type="match status" value="1"/>
</dbReference>
<dbReference type="RefSeq" id="XP_068367168.1">
    <property type="nucleotide sequence ID" value="XM_068498524.1"/>
</dbReference>
<dbReference type="InterPro" id="IPR001611">
    <property type="entry name" value="Leu-rich_rpt"/>
</dbReference>
<dbReference type="OrthoDB" id="2160613at2759"/>
<comment type="caution">
    <text evidence="5">The sequence shown here is derived from an EMBL/GenBank/DDBJ whole genome shotgun (WGS) entry which is preliminary data.</text>
</comment>
<feature type="domain" description="AIR9-like A9" evidence="4">
    <location>
        <begin position="580"/>
        <end position="668"/>
    </location>
</feature>
<evidence type="ECO:0000313" key="6">
    <source>
        <dbReference type="Proteomes" id="UP000179807"/>
    </source>
</evidence>
<keyword evidence="2" id="KW-0677">Repeat</keyword>
<evidence type="ECO:0000256" key="3">
    <source>
        <dbReference type="SAM" id="MobiDB-lite"/>
    </source>
</evidence>
<dbReference type="Gene3D" id="3.80.10.10">
    <property type="entry name" value="Ribonuclease Inhibitor"/>
    <property type="match status" value="1"/>
</dbReference>
<dbReference type="InterPro" id="IPR056284">
    <property type="entry name" value="AIR9-like_A9"/>
</dbReference>